<feature type="transmembrane region" description="Helical" evidence="1">
    <location>
        <begin position="68"/>
        <end position="100"/>
    </location>
</feature>
<dbReference type="PANTHER" id="PTHR35335:SF1">
    <property type="entry name" value="UPF0716 PROTEIN FXSA"/>
    <property type="match status" value="1"/>
</dbReference>
<dbReference type="PANTHER" id="PTHR35335">
    <property type="entry name" value="UPF0716 PROTEIN FXSA"/>
    <property type="match status" value="1"/>
</dbReference>
<protein>
    <recommendedName>
        <fullName evidence="3">FxsA cytoplasmic membrane protein</fullName>
    </recommendedName>
</protein>
<evidence type="ECO:0000313" key="2">
    <source>
        <dbReference type="EMBL" id="SVA36013.1"/>
    </source>
</evidence>
<name>A0A381V9M2_9ZZZZ</name>
<dbReference type="NCBIfam" id="NF008528">
    <property type="entry name" value="PRK11463.1-2"/>
    <property type="match status" value="1"/>
</dbReference>
<keyword evidence="1" id="KW-1133">Transmembrane helix</keyword>
<dbReference type="Pfam" id="PF04186">
    <property type="entry name" value="FxsA"/>
    <property type="match status" value="1"/>
</dbReference>
<feature type="transmembrane region" description="Helical" evidence="1">
    <location>
        <begin position="6"/>
        <end position="22"/>
    </location>
</feature>
<accession>A0A381V9M2</accession>
<gene>
    <name evidence="2" type="ORF">METZ01_LOCUS88867</name>
</gene>
<dbReference type="EMBL" id="UINC01007996">
    <property type="protein sequence ID" value="SVA36013.1"/>
    <property type="molecule type" value="Genomic_DNA"/>
</dbReference>
<dbReference type="InterPro" id="IPR007313">
    <property type="entry name" value="FxsA"/>
</dbReference>
<keyword evidence="1" id="KW-0812">Transmembrane</keyword>
<sequence length="141" mass="15895">MNSLLLLFISIPLIEIYLFIKVGSFIGAFNTISLILITAIIGIVYARYEGFNTLKSGMSQLVKNQLPVYEIVSGAALAFAALLLILPGFATDFLGFLLIFPPTRKLLFRKVRNKYPDQNNKKQDFINGEFEDIDEDKNDKI</sequence>
<reference evidence="2" key="1">
    <citation type="submission" date="2018-05" db="EMBL/GenBank/DDBJ databases">
        <authorList>
            <person name="Lanie J.A."/>
            <person name="Ng W.-L."/>
            <person name="Kazmierczak K.M."/>
            <person name="Andrzejewski T.M."/>
            <person name="Davidsen T.M."/>
            <person name="Wayne K.J."/>
            <person name="Tettelin H."/>
            <person name="Glass J.I."/>
            <person name="Rusch D."/>
            <person name="Podicherti R."/>
            <person name="Tsui H.-C.T."/>
            <person name="Winkler M.E."/>
        </authorList>
    </citation>
    <scope>NUCLEOTIDE SEQUENCE</scope>
</reference>
<dbReference type="AlphaFoldDB" id="A0A381V9M2"/>
<organism evidence="2">
    <name type="scientific">marine metagenome</name>
    <dbReference type="NCBI Taxonomy" id="408172"/>
    <lineage>
        <taxon>unclassified sequences</taxon>
        <taxon>metagenomes</taxon>
        <taxon>ecological metagenomes</taxon>
    </lineage>
</organism>
<feature type="transmembrane region" description="Helical" evidence="1">
    <location>
        <begin position="29"/>
        <end position="48"/>
    </location>
</feature>
<dbReference type="GO" id="GO:0016020">
    <property type="term" value="C:membrane"/>
    <property type="evidence" value="ECO:0007669"/>
    <property type="project" value="InterPro"/>
</dbReference>
<evidence type="ECO:0000256" key="1">
    <source>
        <dbReference type="SAM" id="Phobius"/>
    </source>
</evidence>
<evidence type="ECO:0008006" key="3">
    <source>
        <dbReference type="Google" id="ProtNLM"/>
    </source>
</evidence>
<proteinExistence type="predicted"/>
<keyword evidence="1" id="KW-0472">Membrane</keyword>